<sequence length="108" mass="12657">LERKAKYKDKHITWETECPVFVVYGYDPCRGELDYDQNTMDDLSYKEAEEIEKNIDKQVLCTSLHFLFIFRVVLVLELSVAWERGKSWCFDAISCILASTVTLHSLEE</sequence>
<dbReference type="WBParaSite" id="ACAC_0001336101-mRNA-1">
    <property type="protein sequence ID" value="ACAC_0001336101-mRNA-1"/>
    <property type="gene ID" value="ACAC_0001336101"/>
</dbReference>
<reference evidence="2" key="2">
    <citation type="submission" date="2017-02" db="UniProtKB">
        <authorList>
            <consortium name="WormBaseParasite"/>
        </authorList>
    </citation>
    <scope>IDENTIFICATION</scope>
</reference>
<name>A0A0K0DNM2_ANGCA</name>
<dbReference type="AlphaFoldDB" id="A0A0K0DNM2"/>
<reference evidence="1" key="1">
    <citation type="submission" date="2012-09" db="EMBL/GenBank/DDBJ databases">
        <authorList>
            <person name="Martin A.A."/>
        </authorList>
    </citation>
    <scope>NUCLEOTIDE SEQUENCE</scope>
</reference>
<evidence type="ECO:0000313" key="2">
    <source>
        <dbReference type="WBParaSite" id="ACAC_0001336101-mRNA-1"/>
    </source>
</evidence>
<organism evidence="1 2">
    <name type="scientific">Angiostrongylus cantonensis</name>
    <name type="common">Rat lungworm</name>
    <dbReference type="NCBI Taxonomy" id="6313"/>
    <lineage>
        <taxon>Eukaryota</taxon>
        <taxon>Metazoa</taxon>
        <taxon>Ecdysozoa</taxon>
        <taxon>Nematoda</taxon>
        <taxon>Chromadorea</taxon>
        <taxon>Rhabditida</taxon>
        <taxon>Rhabditina</taxon>
        <taxon>Rhabditomorpha</taxon>
        <taxon>Strongyloidea</taxon>
        <taxon>Metastrongylidae</taxon>
        <taxon>Angiostrongylus</taxon>
    </lineage>
</organism>
<accession>A0A0K0DNM2</accession>
<keyword evidence="1" id="KW-1185">Reference proteome</keyword>
<evidence type="ECO:0000313" key="1">
    <source>
        <dbReference type="Proteomes" id="UP000035642"/>
    </source>
</evidence>
<protein>
    <submittedName>
        <fullName evidence="2">Transmembrane 9 superfamily member</fullName>
    </submittedName>
</protein>
<proteinExistence type="predicted"/>
<dbReference type="Proteomes" id="UP000035642">
    <property type="component" value="Unassembled WGS sequence"/>
</dbReference>